<dbReference type="OrthoDB" id="10477802at2759"/>
<accession>A0A368H1E9</accession>
<comment type="caution">
    <text evidence="2">The sequence shown here is derived from an EMBL/GenBank/DDBJ whole genome shotgun (WGS) entry which is preliminary data.</text>
</comment>
<dbReference type="AlphaFoldDB" id="A0A368H1E9"/>
<gene>
    <name evidence="2" type="ORF">ANCCAN_03465</name>
</gene>
<evidence type="ECO:0000313" key="2">
    <source>
        <dbReference type="EMBL" id="RCN50442.1"/>
    </source>
</evidence>
<feature type="transmembrane region" description="Helical" evidence="1">
    <location>
        <begin position="81"/>
        <end position="100"/>
    </location>
</feature>
<keyword evidence="1" id="KW-1133">Transmembrane helix</keyword>
<dbReference type="EMBL" id="JOJR01000023">
    <property type="protein sequence ID" value="RCN50442.1"/>
    <property type="molecule type" value="Genomic_DNA"/>
</dbReference>
<reference evidence="2 3" key="1">
    <citation type="submission" date="2014-10" db="EMBL/GenBank/DDBJ databases">
        <title>Draft genome of the hookworm Ancylostoma caninum.</title>
        <authorList>
            <person name="Mitreva M."/>
        </authorList>
    </citation>
    <scope>NUCLEOTIDE SEQUENCE [LARGE SCALE GENOMIC DNA]</scope>
    <source>
        <strain evidence="2 3">Baltimore</strain>
    </source>
</reference>
<dbReference type="Proteomes" id="UP000252519">
    <property type="component" value="Unassembled WGS sequence"/>
</dbReference>
<keyword evidence="3" id="KW-1185">Reference proteome</keyword>
<keyword evidence="1" id="KW-0472">Membrane</keyword>
<evidence type="ECO:0000256" key="1">
    <source>
        <dbReference type="SAM" id="Phobius"/>
    </source>
</evidence>
<keyword evidence="1" id="KW-0812">Transmembrane</keyword>
<name>A0A368H1E9_ANCCA</name>
<proteinExistence type="predicted"/>
<sequence>LGHIEQKTVNGKLLHEQELYRLGKCLIKRITSSKSENDESSRKVPDIQMDANHPLLSWHKRIINDDSSMKAPVIRDLNVDFVMLLVLIYILAVTILYMLLLSFRIRKLRPCVITQSNK</sequence>
<organism evidence="2 3">
    <name type="scientific">Ancylostoma caninum</name>
    <name type="common">Dog hookworm</name>
    <dbReference type="NCBI Taxonomy" id="29170"/>
    <lineage>
        <taxon>Eukaryota</taxon>
        <taxon>Metazoa</taxon>
        <taxon>Ecdysozoa</taxon>
        <taxon>Nematoda</taxon>
        <taxon>Chromadorea</taxon>
        <taxon>Rhabditida</taxon>
        <taxon>Rhabditina</taxon>
        <taxon>Rhabditomorpha</taxon>
        <taxon>Strongyloidea</taxon>
        <taxon>Ancylostomatidae</taxon>
        <taxon>Ancylostomatinae</taxon>
        <taxon>Ancylostoma</taxon>
    </lineage>
</organism>
<evidence type="ECO:0000313" key="3">
    <source>
        <dbReference type="Proteomes" id="UP000252519"/>
    </source>
</evidence>
<feature type="non-terminal residue" evidence="2">
    <location>
        <position position="1"/>
    </location>
</feature>
<protein>
    <submittedName>
        <fullName evidence="2">Uncharacterized protein</fullName>
    </submittedName>
</protein>